<keyword evidence="5" id="KW-1185">Reference proteome</keyword>
<evidence type="ECO:0000313" key="4">
    <source>
        <dbReference type="EMBL" id="CAL1173831.1"/>
    </source>
</evidence>
<proteinExistence type="predicted"/>
<gene>
    <name evidence="3" type="ORF">C1SCF055_LOCUS44871</name>
</gene>
<dbReference type="Pfam" id="PF13405">
    <property type="entry name" value="EF-hand_6"/>
    <property type="match status" value="1"/>
</dbReference>
<evidence type="ECO:0000313" key="5">
    <source>
        <dbReference type="Proteomes" id="UP001152797"/>
    </source>
</evidence>
<feature type="domain" description="EF-hand" evidence="2">
    <location>
        <begin position="1"/>
        <end position="34"/>
    </location>
</feature>
<dbReference type="EMBL" id="CAMXCT030006811">
    <property type="protein sequence ID" value="CAL4807768.1"/>
    <property type="molecule type" value="Genomic_DNA"/>
</dbReference>
<dbReference type="PROSITE" id="PS50222">
    <property type="entry name" value="EF_HAND_2"/>
    <property type="match status" value="2"/>
</dbReference>
<evidence type="ECO:0000259" key="2">
    <source>
        <dbReference type="PROSITE" id="PS50222"/>
    </source>
</evidence>
<keyword evidence="1" id="KW-0106">Calcium</keyword>
<protein>
    <recommendedName>
        <fullName evidence="2">EF-hand domain-containing protein</fullName>
    </recommendedName>
</protein>
<comment type="caution">
    <text evidence="3">The sequence shown here is derived from an EMBL/GenBank/DDBJ whole genome shotgun (WGS) entry which is preliminary data.</text>
</comment>
<accession>A0A9P1GTG9</accession>
<dbReference type="SUPFAM" id="SSF47473">
    <property type="entry name" value="EF-hand"/>
    <property type="match status" value="1"/>
</dbReference>
<reference evidence="3" key="1">
    <citation type="submission" date="2022-10" db="EMBL/GenBank/DDBJ databases">
        <authorList>
            <person name="Chen Y."/>
            <person name="Dougan E. K."/>
            <person name="Chan C."/>
            <person name="Rhodes N."/>
            <person name="Thang M."/>
        </authorList>
    </citation>
    <scope>NUCLEOTIDE SEQUENCE</scope>
</reference>
<dbReference type="OrthoDB" id="26525at2759"/>
<dbReference type="InterPro" id="IPR018247">
    <property type="entry name" value="EF_Hand_1_Ca_BS"/>
</dbReference>
<dbReference type="AlphaFoldDB" id="A0A9P1GTG9"/>
<dbReference type="InterPro" id="IPR002048">
    <property type="entry name" value="EF_hand_dom"/>
</dbReference>
<evidence type="ECO:0000256" key="1">
    <source>
        <dbReference type="ARBA" id="ARBA00022837"/>
    </source>
</evidence>
<name>A0A9P1GTG9_9DINO</name>
<reference evidence="4" key="2">
    <citation type="submission" date="2024-04" db="EMBL/GenBank/DDBJ databases">
        <authorList>
            <person name="Chen Y."/>
            <person name="Shah S."/>
            <person name="Dougan E. K."/>
            <person name="Thang M."/>
            <person name="Chan C."/>
        </authorList>
    </citation>
    <scope>NUCLEOTIDE SEQUENCE [LARGE SCALE GENOMIC DNA]</scope>
</reference>
<dbReference type="GO" id="GO:0005509">
    <property type="term" value="F:calcium ion binding"/>
    <property type="evidence" value="ECO:0007669"/>
    <property type="project" value="InterPro"/>
</dbReference>
<dbReference type="Gene3D" id="1.10.238.10">
    <property type="entry name" value="EF-hand"/>
    <property type="match status" value="1"/>
</dbReference>
<dbReference type="PROSITE" id="PS00018">
    <property type="entry name" value="EF_HAND_1"/>
    <property type="match status" value="2"/>
</dbReference>
<sequence>MVSWQDIFQNWDRDGSGDISVAELTRVLKRLFTSMDVNMDGTIQYDEFLNWLLSRESYQGAKAAIFMDQQRKSRDKEADTARKTKLRAKYARLDKNGDGK</sequence>
<dbReference type="EMBL" id="CAMXCT010006811">
    <property type="protein sequence ID" value="CAI4020456.1"/>
    <property type="molecule type" value="Genomic_DNA"/>
</dbReference>
<organism evidence="3">
    <name type="scientific">Cladocopium goreaui</name>
    <dbReference type="NCBI Taxonomy" id="2562237"/>
    <lineage>
        <taxon>Eukaryota</taxon>
        <taxon>Sar</taxon>
        <taxon>Alveolata</taxon>
        <taxon>Dinophyceae</taxon>
        <taxon>Suessiales</taxon>
        <taxon>Symbiodiniaceae</taxon>
        <taxon>Cladocopium</taxon>
    </lineage>
</organism>
<dbReference type="EMBL" id="CAMXCT020006811">
    <property type="protein sequence ID" value="CAL1173831.1"/>
    <property type="molecule type" value="Genomic_DNA"/>
</dbReference>
<evidence type="ECO:0000313" key="3">
    <source>
        <dbReference type="EMBL" id="CAI4020456.1"/>
    </source>
</evidence>
<feature type="domain" description="EF-hand" evidence="2">
    <location>
        <begin position="81"/>
        <end position="100"/>
    </location>
</feature>
<dbReference type="InterPro" id="IPR011992">
    <property type="entry name" value="EF-hand-dom_pair"/>
</dbReference>
<dbReference type="Proteomes" id="UP001152797">
    <property type="component" value="Unassembled WGS sequence"/>
</dbReference>